<dbReference type="PANTHER" id="PTHR30305:SF1">
    <property type="entry name" value="HPR KINASE_PHOSPHORYLASE"/>
    <property type="match status" value="1"/>
</dbReference>
<reference evidence="18" key="1">
    <citation type="submission" date="2017-02" db="EMBL/GenBank/DDBJ databases">
        <authorList>
            <person name="Varghese N."/>
            <person name="Submissions S."/>
        </authorList>
    </citation>
    <scope>NUCLEOTIDE SEQUENCE [LARGE SCALE GENOMIC DNA]</scope>
    <source>
        <strain evidence="18">ATCC BAA-73</strain>
    </source>
</reference>
<evidence type="ECO:0000256" key="13">
    <source>
        <dbReference type="ARBA" id="ARBA00047657"/>
    </source>
</evidence>
<keyword evidence="6 14" id="KW-0479">Metal-binding</keyword>
<feature type="region of interest" description="Important for the catalytic mechanism of both phosphorylation and dephosphorylation" evidence="14">
    <location>
        <begin position="203"/>
        <end position="212"/>
    </location>
</feature>
<evidence type="ECO:0000256" key="7">
    <source>
        <dbReference type="ARBA" id="ARBA00022741"/>
    </source>
</evidence>
<evidence type="ECO:0000259" key="15">
    <source>
        <dbReference type="Pfam" id="PF02603"/>
    </source>
</evidence>
<name>A0A1T4KI17_9FIRM</name>
<dbReference type="OrthoDB" id="9778803at2"/>
<dbReference type="HAMAP" id="MF_01249">
    <property type="entry name" value="HPr_kinase"/>
    <property type="match status" value="1"/>
</dbReference>
<evidence type="ECO:0000256" key="4">
    <source>
        <dbReference type="ARBA" id="ARBA00022527"/>
    </source>
</evidence>
<sequence>MEEAIPILQIVEEFNLEVLAGKEGLKKEVGVSDIKRPGIELAGFFDYFTPERIQILGKTELSFLSGLTKDKRDARLNKFMGYNKLPGVVITRGLNPPNELVNLAEENSIPLLSTKSSTTSFLSRLSEYLEIVFAPNITTHGVLVNVYGVGVLITGKSGIGKSETALGLVKRGHQLVADDVVKIKKLGKDRLLGSALKISQYYMELRGLGIIDIKTLFGAGAIKLKQEVELIIKLETWQKEKHYDRLGLNEDYEEILDVSISKLTVPVKPGRDLAMIIEVAAMNFRLKLTGYDAAQEFTKKLQNNLGKE</sequence>
<dbReference type="InterPro" id="IPR011104">
    <property type="entry name" value="Hpr_kin/Pase_C"/>
</dbReference>
<feature type="active site" evidence="14">
    <location>
        <position position="140"/>
    </location>
</feature>
<dbReference type="RefSeq" id="WP_078809283.1">
    <property type="nucleotide sequence ID" value="NZ_FUWM01000006.1"/>
</dbReference>
<keyword evidence="5 14" id="KW-0808">Transferase</keyword>
<keyword evidence="10 14" id="KW-0460">Magnesium</keyword>
<dbReference type="AlphaFoldDB" id="A0A1T4KI17"/>
<feature type="active site" evidence="14">
    <location>
        <position position="245"/>
    </location>
</feature>
<evidence type="ECO:0000313" key="18">
    <source>
        <dbReference type="Proteomes" id="UP000190625"/>
    </source>
</evidence>
<keyword evidence="12 14" id="KW-0119">Carbohydrate metabolism</keyword>
<gene>
    <name evidence="14" type="primary">hprK</name>
    <name evidence="17" type="ORF">SAMN02745118_00789</name>
</gene>
<evidence type="ECO:0000256" key="5">
    <source>
        <dbReference type="ARBA" id="ARBA00022679"/>
    </source>
</evidence>
<feature type="active site" evidence="14">
    <location>
        <position position="161"/>
    </location>
</feature>
<evidence type="ECO:0000256" key="11">
    <source>
        <dbReference type="ARBA" id="ARBA00023268"/>
    </source>
</evidence>
<dbReference type="InterPro" id="IPR011126">
    <property type="entry name" value="Hpr_kin/Pase_Hpr_N"/>
</dbReference>
<evidence type="ECO:0000256" key="1">
    <source>
        <dbReference type="ARBA" id="ARBA00001120"/>
    </source>
</evidence>
<evidence type="ECO:0000256" key="6">
    <source>
        <dbReference type="ARBA" id="ARBA00022723"/>
    </source>
</evidence>
<dbReference type="CDD" id="cd01918">
    <property type="entry name" value="HprK_C"/>
    <property type="match status" value="1"/>
</dbReference>
<dbReference type="EMBL" id="FUWM01000006">
    <property type="protein sequence ID" value="SJZ42072.1"/>
    <property type="molecule type" value="Genomic_DNA"/>
</dbReference>
<organism evidence="17 18">
    <name type="scientific">Selenihalanaerobacter shriftii</name>
    <dbReference type="NCBI Taxonomy" id="142842"/>
    <lineage>
        <taxon>Bacteria</taxon>
        <taxon>Bacillati</taxon>
        <taxon>Bacillota</taxon>
        <taxon>Clostridia</taxon>
        <taxon>Halanaerobiales</taxon>
        <taxon>Halobacteroidaceae</taxon>
        <taxon>Selenihalanaerobacter</taxon>
    </lineage>
</organism>
<evidence type="ECO:0000313" key="17">
    <source>
        <dbReference type="EMBL" id="SJZ42072.1"/>
    </source>
</evidence>
<dbReference type="EC" id="2.7.4.-" evidence="14"/>
<feature type="binding site" evidence="14">
    <location>
        <position position="204"/>
    </location>
    <ligand>
        <name>Mg(2+)</name>
        <dbReference type="ChEBI" id="CHEBI:18420"/>
    </ligand>
</feature>
<evidence type="ECO:0000256" key="2">
    <source>
        <dbReference type="ARBA" id="ARBA00001946"/>
    </source>
</evidence>
<comment type="catalytic activity">
    <reaction evidence="13 14">
        <text>[HPr protein]-O-phospho-L-serine + phosphate + H(+) = [HPr protein]-L-serine + diphosphate</text>
        <dbReference type="Rhea" id="RHEA:46604"/>
        <dbReference type="Rhea" id="RHEA-COMP:11602"/>
        <dbReference type="Rhea" id="RHEA-COMP:11603"/>
        <dbReference type="ChEBI" id="CHEBI:15378"/>
        <dbReference type="ChEBI" id="CHEBI:29999"/>
        <dbReference type="ChEBI" id="CHEBI:33019"/>
        <dbReference type="ChEBI" id="CHEBI:43474"/>
        <dbReference type="ChEBI" id="CHEBI:83421"/>
    </reaction>
</comment>
<dbReference type="EC" id="2.7.11.-" evidence="14"/>
<dbReference type="PANTHER" id="PTHR30305">
    <property type="entry name" value="PROTEIN YJDM-RELATED"/>
    <property type="match status" value="1"/>
</dbReference>
<feature type="domain" description="HPr kinase/phosphorylase C-terminal" evidence="16">
    <location>
        <begin position="133"/>
        <end position="300"/>
    </location>
</feature>
<keyword evidence="11 14" id="KW-0511">Multifunctional enzyme</keyword>
<evidence type="ECO:0000259" key="16">
    <source>
        <dbReference type="Pfam" id="PF07475"/>
    </source>
</evidence>
<evidence type="ECO:0000256" key="14">
    <source>
        <dbReference type="HAMAP-Rule" id="MF_01249"/>
    </source>
</evidence>
<protein>
    <recommendedName>
        <fullName evidence="14">HPr kinase/phosphorylase</fullName>
        <shortName evidence="14">HPrK/P</shortName>
        <ecNumber evidence="14">2.7.11.-</ecNumber>
        <ecNumber evidence="14">2.7.4.-</ecNumber>
    </recommendedName>
    <alternativeName>
        <fullName evidence="14">HPr(Ser) kinase/phosphorylase</fullName>
    </alternativeName>
</protein>
<evidence type="ECO:0000256" key="9">
    <source>
        <dbReference type="ARBA" id="ARBA00022840"/>
    </source>
</evidence>
<evidence type="ECO:0000256" key="12">
    <source>
        <dbReference type="ARBA" id="ARBA00023277"/>
    </source>
</evidence>
<dbReference type="NCBIfam" id="TIGR00679">
    <property type="entry name" value="hpr-ser"/>
    <property type="match status" value="1"/>
</dbReference>
<comment type="miscellaneous">
    <text evidence="14">Both phosphorylation and phosphorolysis are carried out by the same active site and suggest a common mechanism for both reactions.</text>
</comment>
<dbReference type="GO" id="GO:0004674">
    <property type="term" value="F:protein serine/threonine kinase activity"/>
    <property type="evidence" value="ECO:0007669"/>
    <property type="project" value="UniProtKB-KW"/>
</dbReference>
<proteinExistence type="inferred from homology"/>
<dbReference type="FunFam" id="3.40.50.300:FF:000174">
    <property type="entry name" value="HPr kinase/phosphorylase"/>
    <property type="match status" value="1"/>
</dbReference>
<keyword evidence="7 14" id="KW-0547">Nucleotide-binding</keyword>
<dbReference type="GO" id="GO:0006109">
    <property type="term" value="P:regulation of carbohydrate metabolic process"/>
    <property type="evidence" value="ECO:0007669"/>
    <property type="project" value="UniProtKB-UniRule"/>
</dbReference>
<feature type="region of interest" description="Important for the catalytic mechanism of dephosphorylation" evidence="14">
    <location>
        <begin position="266"/>
        <end position="271"/>
    </location>
</feature>
<keyword evidence="8 14" id="KW-0418">Kinase</keyword>
<keyword evidence="4 14" id="KW-0723">Serine/threonine-protein kinase</keyword>
<dbReference type="SUPFAM" id="SSF53795">
    <property type="entry name" value="PEP carboxykinase-like"/>
    <property type="match status" value="1"/>
</dbReference>
<dbReference type="Pfam" id="PF02603">
    <property type="entry name" value="Hpr_kinase_N"/>
    <property type="match status" value="1"/>
</dbReference>
<dbReference type="InterPro" id="IPR003755">
    <property type="entry name" value="HPr(Ser)_kin/Pase"/>
</dbReference>
<dbReference type="Pfam" id="PF07475">
    <property type="entry name" value="Hpr_kinase_C"/>
    <property type="match status" value="1"/>
</dbReference>
<dbReference type="GO" id="GO:0005524">
    <property type="term" value="F:ATP binding"/>
    <property type="evidence" value="ECO:0007669"/>
    <property type="project" value="UniProtKB-UniRule"/>
</dbReference>
<dbReference type="GO" id="GO:0000287">
    <property type="term" value="F:magnesium ion binding"/>
    <property type="evidence" value="ECO:0007669"/>
    <property type="project" value="UniProtKB-UniRule"/>
</dbReference>
<comment type="catalytic activity">
    <reaction evidence="1 14">
        <text>[HPr protein]-L-serine + ATP = [HPr protein]-O-phospho-L-serine + ADP + H(+)</text>
        <dbReference type="Rhea" id="RHEA:46600"/>
        <dbReference type="Rhea" id="RHEA-COMP:11602"/>
        <dbReference type="Rhea" id="RHEA-COMP:11603"/>
        <dbReference type="ChEBI" id="CHEBI:15378"/>
        <dbReference type="ChEBI" id="CHEBI:29999"/>
        <dbReference type="ChEBI" id="CHEBI:30616"/>
        <dbReference type="ChEBI" id="CHEBI:83421"/>
        <dbReference type="ChEBI" id="CHEBI:456216"/>
    </reaction>
</comment>
<dbReference type="Gene3D" id="3.40.1390.20">
    <property type="entry name" value="HprK N-terminal domain-like"/>
    <property type="match status" value="1"/>
</dbReference>
<dbReference type="Gene3D" id="3.40.50.300">
    <property type="entry name" value="P-loop containing nucleotide triphosphate hydrolases"/>
    <property type="match status" value="1"/>
</dbReference>
<feature type="domain" description="HPr(Ser) kinase/phosphorylase N-terminal" evidence="15">
    <location>
        <begin position="6"/>
        <end position="129"/>
    </location>
</feature>
<feature type="binding site" evidence="14">
    <location>
        <begin position="155"/>
        <end position="162"/>
    </location>
    <ligand>
        <name>ATP</name>
        <dbReference type="ChEBI" id="CHEBI:30616"/>
    </ligand>
</feature>
<comment type="similarity">
    <text evidence="3 14">Belongs to the HPrK/P family.</text>
</comment>
<evidence type="ECO:0000256" key="3">
    <source>
        <dbReference type="ARBA" id="ARBA00006883"/>
    </source>
</evidence>
<comment type="subunit">
    <text evidence="14">Homohexamer.</text>
</comment>
<keyword evidence="18" id="KW-1185">Reference proteome</keyword>
<comment type="function">
    <text evidence="14">Catalyzes the ATP- as well as the pyrophosphate-dependent phosphorylation of a specific serine residue in HPr, a phosphocarrier protein of the phosphoenolpyruvate-dependent sugar phosphotransferase system (PTS). HprK/P also catalyzes the pyrophosphate-producing, inorganic phosphate-dependent dephosphorylation (phosphorolysis) of seryl-phosphorylated HPr (P-Ser-HPr). The two antagonistic activities of HprK/P are regulated by several intracellular metabolites, which change their concentration in response to the absence or presence of rapidly metabolisable carbon sources (glucose, fructose, etc.) in the growth medium. Therefore, by controlling the phosphorylation state of HPr, HPrK/P is a sensor enzyme that plays a major role in the regulation of carbon metabolism and sugar transport: it mediates carbon catabolite repression (CCR), and regulates PTS-catalyzed carbohydrate uptake and inducer exclusion.</text>
</comment>
<keyword evidence="9 14" id="KW-0067">ATP-binding</keyword>
<comment type="domain">
    <text evidence="14">The Walker A ATP-binding motif also binds Pi and PPi.</text>
</comment>
<dbReference type="STRING" id="142842.SAMN02745118_00789"/>
<comment type="cofactor">
    <cofactor evidence="2 14">
        <name>Mg(2+)</name>
        <dbReference type="ChEBI" id="CHEBI:18420"/>
    </cofactor>
</comment>
<accession>A0A1T4KI17</accession>
<dbReference type="GO" id="GO:0004712">
    <property type="term" value="F:protein serine/threonine/tyrosine kinase activity"/>
    <property type="evidence" value="ECO:0007669"/>
    <property type="project" value="UniProtKB-UniRule"/>
</dbReference>
<dbReference type="InterPro" id="IPR027417">
    <property type="entry name" value="P-loop_NTPase"/>
</dbReference>
<evidence type="ECO:0000256" key="10">
    <source>
        <dbReference type="ARBA" id="ARBA00022842"/>
    </source>
</evidence>
<feature type="active site" description="Proton acceptor; for phosphorylation activity. Proton donor; for dephosphorylation activity" evidence="14">
    <location>
        <position position="179"/>
    </location>
</feature>
<dbReference type="GO" id="GO:0000155">
    <property type="term" value="F:phosphorelay sensor kinase activity"/>
    <property type="evidence" value="ECO:0007669"/>
    <property type="project" value="InterPro"/>
</dbReference>
<dbReference type="SUPFAM" id="SSF75138">
    <property type="entry name" value="HprK N-terminal domain-like"/>
    <property type="match status" value="1"/>
</dbReference>
<dbReference type="Proteomes" id="UP000190625">
    <property type="component" value="Unassembled WGS sequence"/>
</dbReference>
<dbReference type="InterPro" id="IPR028979">
    <property type="entry name" value="Ser_kin/Pase_Hpr-like_N_sf"/>
</dbReference>
<evidence type="ECO:0000256" key="8">
    <source>
        <dbReference type="ARBA" id="ARBA00022777"/>
    </source>
</evidence>
<feature type="binding site" evidence="14">
    <location>
        <position position="162"/>
    </location>
    <ligand>
        <name>Mg(2+)</name>
        <dbReference type="ChEBI" id="CHEBI:18420"/>
    </ligand>
</feature>